<dbReference type="AlphaFoldDB" id="A0A8S2S339"/>
<evidence type="ECO:0000313" key="2">
    <source>
        <dbReference type="EMBL" id="CAF4203773.1"/>
    </source>
</evidence>
<dbReference type="GO" id="GO:0015421">
    <property type="term" value="F:ABC-type oligopeptide transporter activity"/>
    <property type="evidence" value="ECO:0007669"/>
    <property type="project" value="TreeGrafter"/>
</dbReference>
<dbReference type="GO" id="GO:0005743">
    <property type="term" value="C:mitochondrial inner membrane"/>
    <property type="evidence" value="ECO:0007669"/>
    <property type="project" value="TreeGrafter"/>
</dbReference>
<evidence type="ECO:0000256" key="1">
    <source>
        <dbReference type="SAM" id="MobiDB-lite"/>
    </source>
</evidence>
<comment type="caution">
    <text evidence="2">The sequence shown here is derived from an EMBL/GenBank/DDBJ whole genome shotgun (WGS) entry which is preliminary data.</text>
</comment>
<dbReference type="PANTHER" id="PTHR43394:SF1">
    <property type="entry name" value="ATP-BINDING CASSETTE SUB-FAMILY B MEMBER 10, MITOCHONDRIAL"/>
    <property type="match status" value="1"/>
</dbReference>
<gene>
    <name evidence="2" type="ORF">GIL414_LOCUS21720</name>
</gene>
<proteinExistence type="predicted"/>
<evidence type="ECO:0000313" key="3">
    <source>
        <dbReference type="Proteomes" id="UP000681720"/>
    </source>
</evidence>
<sequence length="98" mass="11240">IFLYPDNRNTKIVQDALNQVSKGRTTIIVAHRITTIRDADIILVFDKGNVIEHGTHVELMQIENGIYRTLATQPDQEEDIDEKQQLSTNSSCKFKQKK</sequence>
<protein>
    <recommendedName>
        <fullName evidence="4">p-glycoprotein</fullName>
    </recommendedName>
</protein>
<dbReference type="InterPro" id="IPR027417">
    <property type="entry name" value="P-loop_NTPase"/>
</dbReference>
<dbReference type="Gene3D" id="3.40.50.300">
    <property type="entry name" value="P-loop containing nucleotide triphosphate hydrolases"/>
    <property type="match status" value="1"/>
</dbReference>
<accession>A0A8S2S339</accession>
<reference evidence="2" key="1">
    <citation type="submission" date="2021-02" db="EMBL/GenBank/DDBJ databases">
        <authorList>
            <person name="Nowell W R."/>
        </authorList>
    </citation>
    <scope>NUCLEOTIDE SEQUENCE</scope>
</reference>
<feature type="compositionally biased region" description="Polar residues" evidence="1">
    <location>
        <begin position="85"/>
        <end position="98"/>
    </location>
</feature>
<evidence type="ECO:0008006" key="4">
    <source>
        <dbReference type="Google" id="ProtNLM"/>
    </source>
</evidence>
<dbReference type="SUPFAM" id="SSF52540">
    <property type="entry name" value="P-loop containing nucleoside triphosphate hydrolases"/>
    <property type="match status" value="1"/>
</dbReference>
<dbReference type="PANTHER" id="PTHR43394">
    <property type="entry name" value="ATP-DEPENDENT PERMEASE MDL1, MITOCHONDRIAL"/>
    <property type="match status" value="1"/>
</dbReference>
<dbReference type="GO" id="GO:0090374">
    <property type="term" value="P:oligopeptide export from mitochondrion"/>
    <property type="evidence" value="ECO:0007669"/>
    <property type="project" value="TreeGrafter"/>
</dbReference>
<name>A0A8S2S339_9BILA</name>
<dbReference type="InterPro" id="IPR039421">
    <property type="entry name" value="Type_1_exporter"/>
</dbReference>
<dbReference type="Proteomes" id="UP000681720">
    <property type="component" value="Unassembled WGS sequence"/>
</dbReference>
<feature type="region of interest" description="Disordered" evidence="1">
    <location>
        <begin position="77"/>
        <end position="98"/>
    </location>
</feature>
<organism evidence="2 3">
    <name type="scientific">Rotaria magnacalcarata</name>
    <dbReference type="NCBI Taxonomy" id="392030"/>
    <lineage>
        <taxon>Eukaryota</taxon>
        <taxon>Metazoa</taxon>
        <taxon>Spiralia</taxon>
        <taxon>Gnathifera</taxon>
        <taxon>Rotifera</taxon>
        <taxon>Eurotatoria</taxon>
        <taxon>Bdelloidea</taxon>
        <taxon>Philodinida</taxon>
        <taxon>Philodinidae</taxon>
        <taxon>Rotaria</taxon>
    </lineage>
</organism>
<feature type="non-terminal residue" evidence="2">
    <location>
        <position position="1"/>
    </location>
</feature>
<dbReference type="EMBL" id="CAJOBJ010019352">
    <property type="protein sequence ID" value="CAF4203773.1"/>
    <property type="molecule type" value="Genomic_DNA"/>
</dbReference>